<protein>
    <submittedName>
        <fullName evidence="3">Uncharacterized protein</fullName>
    </submittedName>
</protein>
<feature type="compositionally biased region" description="Basic and acidic residues" evidence="2">
    <location>
        <begin position="29"/>
        <end position="41"/>
    </location>
</feature>
<dbReference type="STRING" id="47866.GA0074694_3100"/>
<dbReference type="RefSeq" id="WP_091459262.1">
    <property type="nucleotide sequence ID" value="NZ_FMHU01000002.1"/>
</dbReference>
<gene>
    <name evidence="3" type="ORF">GA0074694_3100</name>
</gene>
<reference evidence="4" key="1">
    <citation type="submission" date="2016-06" db="EMBL/GenBank/DDBJ databases">
        <authorList>
            <person name="Varghese N."/>
        </authorList>
    </citation>
    <scope>NUCLEOTIDE SEQUENCE [LARGE SCALE GENOMIC DNA]</scope>
    <source>
        <strain evidence="4">DSM 46123</strain>
    </source>
</reference>
<organism evidence="3 4">
    <name type="scientific">Micromonospora inyonensis</name>
    <dbReference type="NCBI Taxonomy" id="47866"/>
    <lineage>
        <taxon>Bacteria</taxon>
        <taxon>Bacillati</taxon>
        <taxon>Actinomycetota</taxon>
        <taxon>Actinomycetes</taxon>
        <taxon>Micromonosporales</taxon>
        <taxon>Micromonosporaceae</taxon>
        <taxon>Micromonospora</taxon>
    </lineage>
</organism>
<sequence length="306" mass="33572">MPTDHVHPDAQAAIDAVLTASPDAIQPRDPNRPEPHWRDITGADTADAAPYDAGDAPTAIVRPLPTLDDYLASDARLTPDTLRKHLATMYRVRDRQAAEIEQLTAERDQARATIASQAEQLRRNGTLLCRLRDLDEQRDRAWAEHDTLGRSDDLTTDDVDALAQAIEKADSVRIDARDLIWRPAPDGGWQHPTYGVISEHALDALGPNRAVLLVDIDADDSDMGSPPANWRLNPNEDQGAALGSPPARAQDPADITDPLTAALDTWAQHWRHRRQHGATPAQPADVALLAAHDAHRHRTTDHEATP</sequence>
<feature type="region of interest" description="Disordered" evidence="2">
    <location>
        <begin position="224"/>
        <end position="254"/>
    </location>
</feature>
<feature type="region of interest" description="Disordered" evidence="2">
    <location>
        <begin position="17"/>
        <end position="51"/>
    </location>
</feature>
<accession>A0A1C6RWR3</accession>
<evidence type="ECO:0000313" key="4">
    <source>
        <dbReference type="Proteomes" id="UP000198906"/>
    </source>
</evidence>
<evidence type="ECO:0000313" key="3">
    <source>
        <dbReference type="EMBL" id="SCL21648.1"/>
    </source>
</evidence>
<dbReference type="Proteomes" id="UP000198906">
    <property type="component" value="Unassembled WGS sequence"/>
</dbReference>
<evidence type="ECO:0000256" key="2">
    <source>
        <dbReference type="SAM" id="MobiDB-lite"/>
    </source>
</evidence>
<feature type="compositionally biased region" description="Low complexity" evidence="2">
    <location>
        <begin position="42"/>
        <end position="51"/>
    </location>
</feature>
<proteinExistence type="predicted"/>
<evidence type="ECO:0000256" key="1">
    <source>
        <dbReference type="SAM" id="Coils"/>
    </source>
</evidence>
<keyword evidence="4" id="KW-1185">Reference proteome</keyword>
<name>A0A1C6RWR3_9ACTN</name>
<dbReference type="AlphaFoldDB" id="A0A1C6RWR3"/>
<keyword evidence="1" id="KW-0175">Coiled coil</keyword>
<dbReference type="EMBL" id="FMHU01000002">
    <property type="protein sequence ID" value="SCL21648.1"/>
    <property type="molecule type" value="Genomic_DNA"/>
</dbReference>
<feature type="coiled-coil region" evidence="1">
    <location>
        <begin position="93"/>
        <end position="120"/>
    </location>
</feature>